<evidence type="ECO:0000313" key="3">
    <source>
        <dbReference type="Proteomes" id="UP000295781"/>
    </source>
</evidence>
<feature type="chain" id="PRO_5020634657" description="Secreted protein" evidence="1">
    <location>
        <begin position="20"/>
        <end position="196"/>
    </location>
</feature>
<name>A0A4V0NDD0_SORCE</name>
<organism evidence="2 3">
    <name type="scientific">Sorangium cellulosum</name>
    <name type="common">Polyangium cellulosum</name>
    <dbReference type="NCBI Taxonomy" id="56"/>
    <lineage>
        <taxon>Bacteria</taxon>
        <taxon>Pseudomonadati</taxon>
        <taxon>Myxococcota</taxon>
        <taxon>Polyangia</taxon>
        <taxon>Polyangiales</taxon>
        <taxon>Polyangiaceae</taxon>
        <taxon>Sorangium</taxon>
    </lineage>
</organism>
<reference evidence="2 3" key="1">
    <citation type="submission" date="2015-09" db="EMBL/GenBank/DDBJ databases">
        <title>Sorangium comparison.</title>
        <authorList>
            <person name="Zaburannyi N."/>
            <person name="Bunk B."/>
            <person name="Overmann J."/>
            <person name="Mueller R."/>
        </authorList>
    </citation>
    <scope>NUCLEOTIDE SEQUENCE [LARGE SCALE GENOMIC DNA]</scope>
    <source>
        <strain evidence="2 3">So ceGT47</strain>
    </source>
</reference>
<gene>
    <name evidence="2" type="ORF">SOCEGT47_027430</name>
</gene>
<keyword evidence="1" id="KW-0732">Signal</keyword>
<dbReference type="OrthoDB" id="5514778at2"/>
<protein>
    <recommendedName>
        <fullName evidence="4">Secreted protein</fullName>
    </recommendedName>
</protein>
<dbReference type="PROSITE" id="PS51257">
    <property type="entry name" value="PROKAR_LIPOPROTEIN"/>
    <property type="match status" value="1"/>
</dbReference>
<accession>A0A4V0NDD0</accession>
<dbReference type="Proteomes" id="UP000295781">
    <property type="component" value="Chromosome"/>
</dbReference>
<dbReference type="AlphaFoldDB" id="A0A4V0NDD0"/>
<evidence type="ECO:0000256" key="1">
    <source>
        <dbReference type="SAM" id="SignalP"/>
    </source>
</evidence>
<evidence type="ECO:0000313" key="2">
    <source>
        <dbReference type="EMBL" id="AUX22242.1"/>
    </source>
</evidence>
<feature type="signal peptide" evidence="1">
    <location>
        <begin position="1"/>
        <end position="19"/>
    </location>
</feature>
<dbReference type="RefSeq" id="WP_129347440.1">
    <property type="nucleotide sequence ID" value="NZ_CP012670.1"/>
</dbReference>
<sequence>MRTLLLALLPALPVLSACGDFFGDRDAHAPGTALGTFHVVGTQTANTCGEGALGATRSWAFDVELARDAGVLFWDNGASLVPGVLDEDLLSFSVEARVVVDMRTGDMPPGPPCSVERRDRVRGELGGAGRGLDDDGLDDDDVTRFEGRLSFDYAPTAGSRCEDLVVSELSVAPVFAALPCSMAYALTGTRTALPPE</sequence>
<proteinExistence type="predicted"/>
<dbReference type="EMBL" id="CP012670">
    <property type="protein sequence ID" value="AUX22242.1"/>
    <property type="molecule type" value="Genomic_DNA"/>
</dbReference>
<evidence type="ECO:0008006" key="4">
    <source>
        <dbReference type="Google" id="ProtNLM"/>
    </source>
</evidence>